<feature type="transmembrane region" description="Helical" evidence="1">
    <location>
        <begin position="290"/>
        <end position="307"/>
    </location>
</feature>
<evidence type="ECO:0000313" key="2">
    <source>
        <dbReference type="EMBL" id="OGC45605.1"/>
    </source>
</evidence>
<name>A0A1F4UKV8_UNCKA</name>
<feature type="transmembrane region" description="Helical" evidence="1">
    <location>
        <begin position="44"/>
        <end position="67"/>
    </location>
</feature>
<evidence type="ECO:0000313" key="3">
    <source>
        <dbReference type="Proteomes" id="UP000178615"/>
    </source>
</evidence>
<feature type="transmembrane region" description="Helical" evidence="1">
    <location>
        <begin position="12"/>
        <end position="38"/>
    </location>
</feature>
<feature type="transmembrane region" description="Helical" evidence="1">
    <location>
        <begin position="313"/>
        <end position="329"/>
    </location>
</feature>
<gene>
    <name evidence="2" type="ORF">A2V49_03885</name>
</gene>
<keyword evidence="1" id="KW-1133">Transmembrane helix</keyword>
<comment type="caution">
    <text evidence="2">The sequence shown here is derived from an EMBL/GenBank/DDBJ whole genome shotgun (WGS) entry which is preliminary data.</text>
</comment>
<dbReference type="EMBL" id="MEUV01000026">
    <property type="protein sequence ID" value="OGC45605.1"/>
    <property type="molecule type" value="Genomic_DNA"/>
</dbReference>
<keyword evidence="1" id="KW-0472">Membrane</keyword>
<keyword evidence="1" id="KW-0812">Transmembrane</keyword>
<protein>
    <submittedName>
        <fullName evidence="2">Uncharacterized protein</fullName>
    </submittedName>
</protein>
<evidence type="ECO:0000256" key="1">
    <source>
        <dbReference type="SAM" id="Phobius"/>
    </source>
</evidence>
<feature type="transmembrane region" description="Helical" evidence="1">
    <location>
        <begin position="106"/>
        <end position="129"/>
    </location>
</feature>
<organism evidence="2 3">
    <name type="scientific">candidate division WWE3 bacterium RBG_19FT_COMBO_34_6</name>
    <dbReference type="NCBI Taxonomy" id="1802612"/>
    <lineage>
        <taxon>Bacteria</taxon>
        <taxon>Katanobacteria</taxon>
    </lineage>
</organism>
<sequence length="353" mass="40399">MNTYEPPKLNKKAFILLAIVVCVVGLLIYFSIFFPHIFNVIVNFFWITLLLIVAIFLVLGILVIMGLKKEVSNFLDIILEGSLTIIDAFDLIKKLYTKFIEILKDFLYFIAPVISMWIAIMIYIGILFLYKGVGKENDVTILTTVLTVAMVVAVGILNRPVQQEVLDTWTKQIRKRFKDYFADSFEIIIFVFFLTMDSTKLFFIPANLNVPLRSSLFGYDLMLRGADVTNQVTVTIFLVTAGISIEIIRNIIKLIALAIQYYKEMPKRETKILNIKESVRLSFVDAKDDLIKFIAFTTTLILVFLIFPRLKLYAMLITSLTGLLLDIGIPGRMSLKRTGTDLITRTLNKIFRL</sequence>
<dbReference type="AlphaFoldDB" id="A0A1F4UKV8"/>
<feature type="transmembrane region" description="Helical" evidence="1">
    <location>
        <begin position="228"/>
        <end position="248"/>
    </location>
</feature>
<dbReference type="Proteomes" id="UP000178615">
    <property type="component" value="Unassembled WGS sequence"/>
</dbReference>
<proteinExistence type="predicted"/>
<accession>A0A1F4UKV8</accession>
<feature type="transmembrane region" description="Helical" evidence="1">
    <location>
        <begin position="141"/>
        <end position="159"/>
    </location>
</feature>
<reference evidence="2 3" key="1">
    <citation type="journal article" date="2016" name="Nat. Commun.">
        <title>Thousands of microbial genomes shed light on interconnected biogeochemical processes in an aquifer system.</title>
        <authorList>
            <person name="Anantharaman K."/>
            <person name="Brown C.T."/>
            <person name="Hug L.A."/>
            <person name="Sharon I."/>
            <person name="Castelle C.J."/>
            <person name="Probst A.J."/>
            <person name="Thomas B.C."/>
            <person name="Singh A."/>
            <person name="Wilkins M.J."/>
            <person name="Karaoz U."/>
            <person name="Brodie E.L."/>
            <person name="Williams K.H."/>
            <person name="Hubbard S.S."/>
            <person name="Banfield J.F."/>
        </authorList>
    </citation>
    <scope>NUCLEOTIDE SEQUENCE [LARGE SCALE GENOMIC DNA]</scope>
</reference>
<feature type="transmembrane region" description="Helical" evidence="1">
    <location>
        <begin position="180"/>
        <end position="208"/>
    </location>
</feature>